<accession>A0A7S4NFZ7</accession>
<dbReference type="EMBL" id="HBKQ01059671">
    <property type="protein sequence ID" value="CAE2286569.1"/>
    <property type="molecule type" value="Transcribed_RNA"/>
</dbReference>
<evidence type="ECO:0000256" key="2">
    <source>
        <dbReference type="SAM" id="Phobius"/>
    </source>
</evidence>
<gene>
    <name evidence="3" type="ORF">OAUR00152_LOCUS40715</name>
</gene>
<keyword evidence="2" id="KW-1133">Transmembrane helix</keyword>
<protein>
    <submittedName>
        <fullName evidence="3">Uncharacterized protein</fullName>
    </submittedName>
</protein>
<reference evidence="3" key="1">
    <citation type="submission" date="2021-01" db="EMBL/GenBank/DDBJ databases">
        <authorList>
            <person name="Corre E."/>
            <person name="Pelletier E."/>
            <person name="Niang G."/>
            <person name="Scheremetjew M."/>
            <person name="Finn R."/>
            <person name="Kale V."/>
            <person name="Holt S."/>
            <person name="Cochrane G."/>
            <person name="Meng A."/>
            <person name="Brown T."/>
            <person name="Cohen L."/>
        </authorList>
    </citation>
    <scope>NUCLEOTIDE SEQUENCE</scope>
    <source>
        <strain evidence="3">Isolate 1302-5</strain>
    </source>
</reference>
<feature type="transmembrane region" description="Helical" evidence="2">
    <location>
        <begin position="93"/>
        <end position="113"/>
    </location>
</feature>
<dbReference type="AlphaFoldDB" id="A0A7S4NFZ7"/>
<feature type="region of interest" description="Disordered" evidence="1">
    <location>
        <begin position="1"/>
        <end position="87"/>
    </location>
</feature>
<proteinExistence type="predicted"/>
<sequence length="170" mass="18912">MEKQSVTQRRKPASAEGESAEASSSSSAAAAAPKQPNRDEIIYKNGKAYKRRKPRHDVWTMLSQGAPPEPGSETAATSATNKPRRPPRWYDNVVWPAMLFLTFLLSLFIFHVAPHETSKARKVNRFTMDNIATGGFADGGERQPQRVWGMPAPRSENEEKDGEKKDDGND</sequence>
<organism evidence="3">
    <name type="scientific">Odontella aurita</name>
    <dbReference type="NCBI Taxonomy" id="265563"/>
    <lineage>
        <taxon>Eukaryota</taxon>
        <taxon>Sar</taxon>
        <taxon>Stramenopiles</taxon>
        <taxon>Ochrophyta</taxon>
        <taxon>Bacillariophyta</taxon>
        <taxon>Mediophyceae</taxon>
        <taxon>Biddulphiophycidae</taxon>
        <taxon>Eupodiscales</taxon>
        <taxon>Odontellaceae</taxon>
        <taxon>Odontella</taxon>
    </lineage>
</organism>
<feature type="compositionally biased region" description="Basic and acidic residues" evidence="1">
    <location>
        <begin position="155"/>
        <end position="170"/>
    </location>
</feature>
<evidence type="ECO:0000256" key="1">
    <source>
        <dbReference type="SAM" id="MobiDB-lite"/>
    </source>
</evidence>
<keyword evidence="2" id="KW-0472">Membrane</keyword>
<feature type="compositionally biased region" description="Low complexity" evidence="1">
    <location>
        <begin position="14"/>
        <end position="32"/>
    </location>
</feature>
<evidence type="ECO:0000313" key="3">
    <source>
        <dbReference type="EMBL" id="CAE2286569.1"/>
    </source>
</evidence>
<feature type="region of interest" description="Disordered" evidence="1">
    <location>
        <begin position="134"/>
        <end position="170"/>
    </location>
</feature>
<name>A0A7S4NFZ7_9STRA</name>
<keyword evidence="2" id="KW-0812">Transmembrane</keyword>